<evidence type="ECO:0000256" key="5">
    <source>
        <dbReference type="ARBA" id="ARBA00022989"/>
    </source>
</evidence>
<comment type="caution">
    <text evidence="9">The sequence shown here is derived from an EMBL/GenBank/DDBJ whole genome shotgun (WGS) entry which is preliminary data.</text>
</comment>
<reference evidence="9 10" key="1">
    <citation type="submission" date="2019-03" db="EMBL/GenBank/DDBJ databases">
        <title>Genomic Encyclopedia of Type Strains, Phase IV (KMG-IV): sequencing the most valuable type-strain genomes for metagenomic binning, comparative biology and taxonomic classification.</title>
        <authorList>
            <person name="Goeker M."/>
        </authorList>
    </citation>
    <scope>NUCLEOTIDE SEQUENCE [LARGE SCALE GENOMIC DNA]</scope>
    <source>
        <strain evidence="9 10">DSM 103792</strain>
    </source>
</reference>
<keyword evidence="10" id="KW-1185">Reference proteome</keyword>
<comment type="similarity">
    <text evidence="7">Belongs to the binding-protein-dependent transport system permease family.</text>
</comment>
<evidence type="ECO:0000256" key="6">
    <source>
        <dbReference type="ARBA" id="ARBA00023136"/>
    </source>
</evidence>
<evidence type="ECO:0000313" key="10">
    <source>
        <dbReference type="Proteomes" id="UP000295375"/>
    </source>
</evidence>
<dbReference type="PANTHER" id="PTHR30043:SF1">
    <property type="entry name" value="ABC TRANSPORT SYSTEM PERMEASE PROTEIN P69"/>
    <property type="match status" value="1"/>
</dbReference>
<comment type="subcellular location">
    <subcellularLocation>
        <location evidence="1 7">Cell membrane</location>
        <topology evidence="1 7">Multi-pass membrane protein</topology>
    </subcellularLocation>
</comment>
<accession>A0A4R6UB57</accession>
<evidence type="ECO:0000313" key="9">
    <source>
        <dbReference type="EMBL" id="TDQ43878.1"/>
    </source>
</evidence>
<dbReference type="PANTHER" id="PTHR30043">
    <property type="entry name" value="PHOSPHONATES TRANSPORT SYSTEM PERMEASE PROTEIN"/>
    <property type="match status" value="1"/>
</dbReference>
<dbReference type="GO" id="GO:0015416">
    <property type="term" value="F:ABC-type phosphonate transporter activity"/>
    <property type="evidence" value="ECO:0007669"/>
    <property type="project" value="InterPro"/>
</dbReference>
<dbReference type="InterPro" id="IPR005769">
    <property type="entry name" value="PhnE/PtxC"/>
</dbReference>
<dbReference type="Pfam" id="PF00528">
    <property type="entry name" value="BPD_transp_1"/>
    <property type="match status" value="1"/>
</dbReference>
<dbReference type="PROSITE" id="PS50928">
    <property type="entry name" value="ABC_TM1"/>
    <property type="match status" value="1"/>
</dbReference>
<dbReference type="InterPro" id="IPR035906">
    <property type="entry name" value="MetI-like_sf"/>
</dbReference>
<feature type="transmembrane region" description="Helical" evidence="7">
    <location>
        <begin position="61"/>
        <end position="82"/>
    </location>
</feature>
<keyword evidence="3" id="KW-1003">Cell membrane</keyword>
<sequence length="248" mass="27352">MRALIFLTLIVLMLVFSIWMLDWRMMLFSFSGFTEYFQPYLSPNLEPAFLWNVLKLSGETLAMAIISSLLSVLLAVLLAWWADGRLKWPLKLLFNLLRSVPELLFASLLVIAVGLGPTAGILALTLHTAGVLARLFTETLENADREPSIALRLSGASSAQAFWFGLLPVVQTQWLAYSLYRSEMNIRAATVLGVVGAGGIGQQLFVALSLFQYAEASTLILAIILLVMLAEALSRALRQGRFAQAEVE</sequence>
<evidence type="ECO:0000256" key="1">
    <source>
        <dbReference type="ARBA" id="ARBA00004651"/>
    </source>
</evidence>
<evidence type="ECO:0000256" key="4">
    <source>
        <dbReference type="ARBA" id="ARBA00022692"/>
    </source>
</evidence>
<dbReference type="RefSeq" id="WP_162848224.1">
    <property type="nucleotide sequence ID" value="NZ_CP037953.1"/>
</dbReference>
<dbReference type="NCBIfam" id="TIGR01097">
    <property type="entry name" value="PhnE"/>
    <property type="match status" value="1"/>
</dbReference>
<proteinExistence type="inferred from homology"/>
<keyword evidence="2 7" id="KW-0813">Transport</keyword>
<evidence type="ECO:0000256" key="2">
    <source>
        <dbReference type="ARBA" id="ARBA00022448"/>
    </source>
</evidence>
<feature type="domain" description="ABC transmembrane type-1" evidence="8">
    <location>
        <begin position="57"/>
        <end position="234"/>
    </location>
</feature>
<keyword evidence="4 7" id="KW-0812">Transmembrane</keyword>
<dbReference type="SUPFAM" id="SSF161098">
    <property type="entry name" value="MetI-like"/>
    <property type="match status" value="1"/>
</dbReference>
<dbReference type="Gene3D" id="1.10.3720.10">
    <property type="entry name" value="MetI-like"/>
    <property type="match status" value="1"/>
</dbReference>
<evidence type="ECO:0000256" key="3">
    <source>
        <dbReference type="ARBA" id="ARBA00022475"/>
    </source>
</evidence>
<dbReference type="Proteomes" id="UP000295375">
    <property type="component" value="Unassembled WGS sequence"/>
</dbReference>
<name>A0A4R6UB57_9GAMM</name>
<evidence type="ECO:0000256" key="7">
    <source>
        <dbReference type="RuleBase" id="RU363032"/>
    </source>
</evidence>
<evidence type="ECO:0000259" key="8">
    <source>
        <dbReference type="PROSITE" id="PS50928"/>
    </source>
</evidence>
<keyword evidence="6 7" id="KW-0472">Membrane</keyword>
<feature type="transmembrane region" description="Helical" evidence="7">
    <location>
        <begin position="216"/>
        <end position="234"/>
    </location>
</feature>
<feature type="transmembrane region" description="Helical" evidence="7">
    <location>
        <begin position="103"/>
        <end position="129"/>
    </location>
</feature>
<dbReference type="EMBL" id="SNYM01000027">
    <property type="protein sequence ID" value="TDQ43878.1"/>
    <property type="molecule type" value="Genomic_DNA"/>
</dbReference>
<protein>
    <submittedName>
        <fullName evidence="9">Phosphonate ABC transporter permease subunit PhnE</fullName>
    </submittedName>
</protein>
<dbReference type="InterPro" id="IPR000515">
    <property type="entry name" value="MetI-like"/>
</dbReference>
<gene>
    <name evidence="9" type="ORF">EV696_12737</name>
</gene>
<keyword evidence="5 7" id="KW-1133">Transmembrane helix</keyword>
<dbReference type="GO" id="GO:0005886">
    <property type="term" value="C:plasma membrane"/>
    <property type="evidence" value="ECO:0007669"/>
    <property type="project" value="UniProtKB-SubCell"/>
</dbReference>
<feature type="transmembrane region" description="Helical" evidence="7">
    <location>
        <begin position="191"/>
        <end position="210"/>
    </location>
</feature>
<organism evidence="9 10">
    <name type="scientific">Permianibacter aggregans</name>
    <dbReference type="NCBI Taxonomy" id="1510150"/>
    <lineage>
        <taxon>Bacteria</taxon>
        <taxon>Pseudomonadati</taxon>
        <taxon>Pseudomonadota</taxon>
        <taxon>Gammaproteobacteria</taxon>
        <taxon>Pseudomonadales</taxon>
        <taxon>Pseudomonadaceae</taxon>
        <taxon>Permianibacter</taxon>
    </lineage>
</organism>
<dbReference type="AlphaFoldDB" id="A0A4R6UB57"/>